<feature type="region of interest" description="Disordered" evidence="1">
    <location>
        <begin position="312"/>
        <end position="334"/>
    </location>
</feature>
<dbReference type="InParanoid" id="A0A1D3CS94"/>
<dbReference type="AlphaFoldDB" id="A0A1D3CS94"/>
<reference evidence="2 3" key="1">
    <citation type="journal article" date="2016" name="BMC Genomics">
        <title>Comparative genomics reveals Cyclospora cayetanensis possesses coccidia-like metabolism and invasion components but unique surface antigens.</title>
        <authorList>
            <person name="Liu S."/>
            <person name="Wang L."/>
            <person name="Zheng H."/>
            <person name="Xu Z."/>
            <person name="Roellig D.M."/>
            <person name="Li N."/>
            <person name="Frace M.A."/>
            <person name="Tang K."/>
            <person name="Arrowood M.J."/>
            <person name="Moss D.M."/>
            <person name="Zhang L."/>
            <person name="Feng Y."/>
            <person name="Xiao L."/>
        </authorList>
    </citation>
    <scope>NUCLEOTIDE SEQUENCE [LARGE SCALE GENOMIC DNA]</scope>
    <source>
        <strain evidence="2 3">CHN_HEN01</strain>
    </source>
</reference>
<gene>
    <name evidence="2" type="ORF">cyc_07902</name>
</gene>
<dbReference type="Proteomes" id="UP000095192">
    <property type="component" value="Unassembled WGS sequence"/>
</dbReference>
<sequence length="385" mass="43527">MGTDIEFNFADGTLDLSFLGTKEQLPEQHHNQLLLLQRQPGKRKHRQGAGVAAAAASTSAAARSLQQQNKRLVTQSKIRERHLQLLRKDVEEQQQHEPSADEDSGFSRVACISKCVNTRKQQLNKDQLQIAAEGGPERKKRKKKSKASISTRRPEECPTTQDTQPSSVSSRYASSGTASDQSLLPSSAKMQAKKFELASQLSSDPTVNKQEKEAHESIRPHEGSAQQQAQQPKDECYALPHRMSRIRHRRLSQQRLEEDHDNVREGEHSVEACCSVALPDIQAKQQQQLKIRGKTKGGRSIFIRKIFNASTNSTQKRTKTRSKQKNIKNDNRPDSMVPTAIASVVCCRSLLIYLRNVRPRSNEEEINHWKYESDQEETKVEYVCG</sequence>
<dbReference type="VEuPathDB" id="ToxoDB:cyc_07902"/>
<keyword evidence="3" id="KW-1185">Reference proteome</keyword>
<dbReference type="EMBL" id="JROU02002134">
    <property type="protein sequence ID" value="OEH74077.1"/>
    <property type="molecule type" value="Genomic_DNA"/>
</dbReference>
<organism evidence="2 3">
    <name type="scientific">Cyclospora cayetanensis</name>
    <dbReference type="NCBI Taxonomy" id="88456"/>
    <lineage>
        <taxon>Eukaryota</taxon>
        <taxon>Sar</taxon>
        <taxon>Alveolata</taxon>
        <taxon>Apicomplexa</taxon>
        <taxon>Conoidasida</taxon>
        <taxon>Coccidia</taxon>
        <taxon>Eucoccidiorida</taxon>
        <taxon>Eimeriorina</taxon>
        <taxon>Eimeriidae</taxon>
        <taxon>Cyclospora</taxon>
    </lineage>
</organism>
<comment type="caution">
    <text evidence="2">The sequence shown here is derived from an EMBL/GenBank/DDBJ whole genome shotgun (WGS) entry which is preliminary data.</text>
</comment>
<accession>A0A1D3CS94</accession>
<feature type="compositionally biased region" description="Basic residues" evidence="1">
    <location>
        <begin position="316"/>
        <end position="326"/>
    </location>
</feature>
<evidence type="ECO:0000313" key="3">
    <source>
        <dbReference type="Proteomes" id="UP000095192"/>
    </source>
</evidence>
<proteinExistence type="predicted"/>
<protein>
    <submittedName>
        <fullName evidence="2">Uncharacterized protein</fullName>
    </submittedName>
</protein>
<feature type="compositionally biased region" description="Basic and acidic residues" evidence="1">
    <location>
        <begin position="209"/>
        <end position="222"/>
    </location>
</feature>
<evidence type="ECO:0000313" key="2">
    <source>
        <dbReference type="EMBL" id="OEH74077.1"/>
    </source>
</evidence>
<feature type="compositionally biased region" description="Polar residues" evidence="1">
    <location>
        <begin position="158"/>
        <end position="189"/>
    </location>
</feature>
<evidence type="ECO:0000256" key="1">
    <source>
        <dbReference type="SAM" id="MobiDB-lite"/>
    </source>
</evidence>
<feature type="compositionally biased region" description="Polar residues" evidence="1">
    <location>
        <begin position="199"/>
        <end position="208"/>
    </location>
</feature>
<name>A0A1D3CS94_9EIME</name>
<feature type="region of interest" description="Disordered" evidence="1">
    <location>
        <begin position="126"/>
        <end position="233"/>
    </location>
</feature>
<dbReference type="VEuPathDB" id="ToxoDB:LOC34623762"/>